<dbReference type="GO" id="GO:0022857">
    <property type="term" value="F:transmembrane transporter activity"/>
    <property type="evidence" value="ECO:0007669"/>
    <property type="project" value="InterPro"/>
</dbReference>
<keyword evidence="4 7" id="KW-1133">Transmembrane helix</keyword>
<feature type="region of interest" description="Disordered" evidence="6">
    <location>
        <begin position="221"/>
        <end position="274"/>
    </location>
</feature>
<feature type="region of interest" description="Disordered" evidence="6">
    <location>
        <begin position="1"/>
        <end position="33"/>
    </location>
</feature>
<proteinExistence type="predicted"/>
<dbReference type="InterPro" id="IPR036259">
    <property type="entry name" value="MFS_trans_sf"/>
</dbReference>
<evidence type="ECO:0000313" key="8">
    <source>
        <dbReference type="EMBL" id="OON82839.1"/>
    </source>
</evidence>
<dbReference type="InterPro" id="IPR011701">
    <property type="entry name" value="MFS"/>
</dbReference>
<feature type="transmembrane region" description="Helical" evidence="7">
    <location>
        <begin position="334"/>
        <end position="354"/>
    </location>
</feature>
<feature type="transmembrane region" description="Helical" evidence="7">
    <location>
        <begin position="300"/>
        <end position="322"/>
    </location>
</feature>
<gene>
    <name evidence="8" type="ORF">B1H18_02060</name>
</gene>
<dbReference type="SUPFAM" id="SSF103473">
    <property type="entry name" value="MFS general substrate transporter"/>
    <property type="match status" value="1"/>
</dbReference>
<comment type="subcellular location">
    <subcellularLocation>
        <location evidence="1">Cell membrane</location>
        <topology evidence="1">Multi-pass membrane protein</topology>
    </subcellularLocation>
</comment>
<feature type="transmembrane region" description="Helical" evidence="7">
    <location>
        <begin position="454"/>
        <end position="474"/>
    </location>
</feature>
<dbReference type="STRING" id="83656.B1H18_02060"/>
<keyword evidence="9" id="KW-1185">Reference proteome</keyword>
<feature type="transmembrane region" description="Helical" evidence="7">
    <location>
        <begin position="420"/>
        <end position="442"/>
    </location>
</feature>
<dbReference type="Proteomes" id="UP000190539">
    <property type="component" value="Unassembled WGS sequence"/>
</dbReference>
<dbReference type="InterPro" id="IPR001958">
    <property type="entry name" value="Tet-R_TetA/multi-R_MdtG-like"/>
</dbReference>
<comment type="caution">
    <text evidence="8">The sequence shown here is derived from an EMBL/GenBank/DDBJ whole genome shotgun (WGS) entry which is preliminary data.</text>
</comment>
<evidence type="ECO:0000256" key="6">
    <source>
        <dbReference type="SAM" id="MobiDB-lite"/>
    </source>
</evidence>
<evidence type="ECO:0000313" key="9">
    <source>
        <dbReference type="Proteomes" id="UP000190539"/>
    </source>
</evidence>
<name>A0A1V4AFM9_9ACTN</name>
<feature type="transmembrane region" description="Helical" evidence="7">
    <location>
        <begin position="366"/>
        <end position="384"/>
    </location>
</feature>
<evidence type="ECO:0000256" key="5">
    <source>
        <dbReference type="ARBA" id="ARBA00023136"/>
    </source>
</evidence>
<organism evidence="8 9">
    <name type="scientific">Streptomyces tsukubensis</name>
    <dbReference type="NCBI Taxonomy" id="83656"/>
    <lineage>
        <taxon>Bacteria</taxon>
        <taxon>Bacillati</taxon>
        <taxon>Actinomycetota</taxon>
        <taxon>Actinomycetes</taxon>
        <taxon>Kitasatosporales</taxon>
        <taxon>Streptomycetaceae</taxon>
        <taxon>Streptomyces</taxon>
    </lineage>
</organism>
<sequence length="483" mass="48589">MAPESGEDASPVDPPAPAASHRDGVPAHHPRADASPRDVRLFWWANASDALGSQTSGIVLPLLLLSLGYSPAAVGLIAGASTAAGLLLGPLAAVPADRGARKPVMFWSATVSCLAMALVTVTVVQGDPPLSLLLGAVLLERLATTCYEGAARGTVALISPPAGYPRVVAGLEAGDRTALVIGPALGGLLYQAARALPFLADALSYAVTAICVRLMRSPLRAPEETEEAPAGSVGTAAEDGSSGGRKADGGETDGRTADRRTADGRSARPVETHRAGLGHRAVAVLAECGAGLTRVRSEPLLWMVLVWTTVVGGVLAALYYGAIFTLQRGGHGGGAMGLVLAVSGGAGLLGALMAPRVAARVGAARAVTTVTWLLVPLTAALAFVSSPWAYGALFGAFCLIMPPATVLFQSHAIRVTPPALQARTGAVLATATGATTALAPALTGLATSEAGPAAPVYGSAALLMALALYVHLGASRVFAVGRS</sequence>
<keyword evidence="2" id="KW-1003">Cell membrane</keyword>
<keyword evidence="3 7" id="KW-0812">Transmembrane</keyword>
<dbReference type="PANTHER" id="PTHR23513">
    <property type="entry name" value="INTEGRAL MEMBRANE EFFLUX PROTEIN-RELATED"/>
    <property type="match status" value="1"/>
</dbReference>
<dbReference type="PANTHER" id="PTHR23513:SF6">
    <property type="entry name" value="MAJOR FACILITATOR SUPERFAMILY ASSOCIATED DOMAIN-CONTAINING PROTEIN"/>
    <property type="match status" value="1"/>
</dbReference>
<dbReference type="RefSeq" id="WP_227024967.1">
    <property type="nucleotide sequence ID" value="NZ_CP045178.1"/>
</dbReference>
<evidence type="ECO:0000256" key="2">
    <source>
        <dbReference type="ARBA" id="ARBA00022475"/>
    </source>
</evidence>
<dbReference type="EMBL" id="MVFC01000001">
    <property type="protein sequence ID" value="OON82839.1"/>
    <property type="molecule type" value="Genomic_DNA"/>
</dbReference>
<evidence type="ECO:0000256" key="7">
    <source>
        <dbReference type="SAM" id="Phobius"/>
    </source>
</evidence>
<reference evidence="8 9" key="1">
    <citation type="submission" date="2017-02" db="EMBL/GenBank/DDBJ databases">
        <title>Draft Genome Sequence of Streptomyces tsukubaensis F601, a Producer of the immunosuppressant tacrolimus FK506.</title>
        <authorList>
            <person name="Zong G."/>
            <person name="Zhong C."/>
            <person name="Fu J."/>
            <person name="Qin R."/>
            <person name="Cao G."/>
        </authorList>
    </citation>
    <scope>NUCLEOTIDE SEQUENCE [LARGE SCALE GENOMIC DNA]</scope>
    <source>
        <strain evidence="8 9">F601</strain>
    </source>
</reference>
<feature type="transmembrane region" description="Helical" evidence="7">
    <location>
        <begin position="104"/>
        <end position="124"/>
    </location>
</feature>
<evidence type="ECO:0000256" key="4">
    <source>
        <dbReference type="ARBA" id="ARBA00022989"/>
    </source>
</evidence>
<protein>
    <submittedName>
        <fullName evidence="8">MFS transporter</fullName>
    </submittedName>
</protein>
<evidence type="ECO:0000256" key="1">
    <source>
        <dbReference type="ARBA" id="ARBA00004651"/>
    </source>
</evidence>
<feature type="transmembrane region" description="Helical" evidence="7">
    <location>
        <begin position="195"/>
        <end position="215"/>
    </location>
</feature>
<feature type="compositionally biased region" description="Basic and acidic residues" evidence="6">
    <location>
        <begin position="245"/>
        <end position="274"/>
    </location>
</feature>
<keyword evidence="5 7" id="KW-0472">Membrane</keyword>
<dbReference type="AlphaFoldDB" id="A0A1V4AFM9"/>
<dbReference type="Gene3D" id="1.20.1250.20">
    <property type="entry name" value="MFS general substrate transporter like domains"/>
    <property type="match status" value="1"/>
</dbReference>
<dbReference type="PRINTS" id="PR01035">
    <property type="entry name" value="TCRTETA"/>
</dbReference>
<dbReference type="Pfam" id="PF07690">
    <property type="entry name" value="MFS_1"/>
    <property type="match status" value="1"/>
</dbReference>
<accession>A0A1V4AFM9</accession>
<dbReference type="GO" id="GO:0005886">
    <property type="term" value="C:plasma membrane"/>
    <property type="evidence" value="ECO:0007669"/>
    <property type="project" value="UniProtKB-SubCell"/>
</dbReference>
<feature type="compositionally biased region" description="Basic and acidic residues" evidence="6">
    <location>
        <begin position="20"/>
        <end position="33"/>
    </location>
</feature>
<feature type="transmembrane region" description="Helical" evidence="7">
    <location>
        <begin position="69"/>
        <end position="92"/>
    </location>
</feature>
<feature type="transmembrane region" description="Helical" evidence="7">
    <location>
        <begin position="390"/>
        <end position="408"/>
    </location>
</feature>
<evidence type="ECO:0000256" key="3">
    <source>
        <dbReference type="ARBA" id="ARBA00022692"/>
    </source>
</evidence>